<accession>A0ABV6LUL9</accession>
<dbReference type="NCBIfam" id="TIGR00738">
    <property type="entry name" value="rrf2_super"/>
    <property type="match status" value="1"/>
</dbReference>
<sequence>MRLKKYTDYALRVLIYTGSLNKGELASIKEISTVFNISQNHLSKIVYQLGKLGIIETVRGRNGGIRLRKAPESINIGEVIRDMEEDFTLIDDFDENTSEHVIMPSYQLRNALDQALLSFFTELDRYTLEDLLAEELAKLQGQDLNEMA</sequence>
<evidence type="ECO:0000256" key="3">
    <source>
        <dbReference type="ARBA" id="ARBA00040173"/>
    </source>
</evidence>
<dbReference type="InterPro" id="IPR030489">
    <property type="entry name" value="TR_Rrf2-type_CS"/>
</dbReference>
<proteinExistence type="predicted"/>
<name>A0ABV6LUL9_9BACI</name>
<evidence type="ECO:0000313" key="4">
    <source>
        <dbReference type="EMBL" id="MFC0525928.1"/>
    </source>
</evidence>
<dbReference type="PANTHER" id="PTHR33221">
    <property type="entry name" value="WINGED HELIX-TURN-HELIX TRANSCRIPTIONAL REGULATOR, RRF2 FAMILY"/>
    <property type="match status" value="1"/>
</dbReference>
<dbReference type="Gene3D" id="1.10.10.10">
    <property type="entry name" value="Winged helix-like DNA-binding domain superfamily/Winged helix DNA-binding domain"/>
    <property type="match status" value="1"/>
</dbReference>
<dbReference type="PANTHER" id="PTHR33221:SF4">
    <property type="entry name" value="HTH-TYPE TRANSCRIPTIONAL REPRESSOR NSRR"/>
    <property type="match status" value="1"/>
</dbReference>
<evidence type="ECO:0000256" key="1">
    <source>
        <dbReference type="ARBA" id="ARBA00023125"/>
    </source>
</evidence>
<dbReference type="PROSITE" id="PS51197">
    <property type="entry name" value="HTH_RRF2_2"/>
    <property type="match status" value="1"/>
</dbReference>
<comment type="cofactor">
    <cofactor evidence="2">
        <name>[2Fe-2S] cluster</name>
        <dbReference type="ChEBI" id="CHEBI:190135"/>
    </cofactor>
</comment>
<reference evidence="4 5" key="1">
    <citation type="submission" date="2024-09" db="EMBL/GenBank/DDBJ databases">
        <authorList>
            <person name="Sun Q."/>
            <person name="Mori K."/>
        </authorList>
    </citation>
    <scope>NUCLEOTIDE SEQUENCE [LARGE SCALE GENOMIC DNA]</scope>
    <source>
        <strain evidence="4 5">NCAIM B.02529</strain>
    </source>
</reference>
<dbReference type="Proteomes" id="UP001589836">
    <property type="component" value="Unassembled WGS sequence"/>
</dbReference>
<dbReference type="Pfam" id="PF02082">
    <property type="entry name" value="Rrf2"/>
    <property type="match status" value="1"/>
</dbReference>
<evidence type="ECO:0000256" key="2">
    <source>
        <dbReference type="ARBA" id="ARBA00034078"/>
    </source>
</evidence>
<comment type="caution">
    <text evidence="4">The sequence shown here is derived from an EMBL/GenBank/DDBJ whole genome shotgun (WGS) entry which is preliminary data.</text>
</comment>
<protein>
    <recommendedName>
        <fullName evidence="3">HTH-type transcriptional regulator NsrR</fullName>
    </recommendedName>
</protein>
<organism evidence="4 5">
    <name type="scientific">Pontibacillus salicampi</name>
    <dbReference type="NCBI Taxonomy" id="1449801"/>
    <lineage>
        <taxon>Bacteria</taxon>
        <taxon>Bacillati</taxon>
        <taxon>Bacillota</taxon>
        <taxon>Bacilli</taxon>
        <taxon>Bacillales</taxon>
        <taxon>Bacillaceae</taxon>
        <taxon>Pontibacillus</taxon>
    </lineage>
</organism>
<dbReference type="InterPro" id="IPR000944">
    <property type="entry name" value="Tscrpt_reg_Rrf2"/>
</dbReference>
<dbReference type="SUPFAM" id="SSF46785">
    <property type="entry name" value="Winged helix' DNA-binding domain"/>
    <property type="match status" value="1"/>
</dbReference>
<keyword evidence="5" id="KW-1185">Reference proteome</keyword>
<dbReference type="EMBL" id="JBHLTP010000024">
    <property type="protein sequence ID" value="MFC0525928.1"/>
    <property type="molecule type" value="Genomic_DNA"/>
</dbReference>
<dbReference type="RefSeq" id="WP_377351773.1">
    <property type="nucleotide sequence ID" value="NZ_JBHLTP010000024.1"/>
</dbReference>
<dbReference type="InterPro" id="IPR036390">
    <property type="entry name" value="WH_DNA-bd_sf"/>
</dbReference>
<keyword evidence="1" id="KW-0238">DNA-binding</keyword>
<dbReference type="InterPro" id="IPR036388">
    <property type="entry name" value="WH-like_DNA-bd_sf"/>
</dbReference>
<evidence type="ECO:0000313" key="5">
    <source>
        <dbReference type="Proteomes" id="UP001589836"/>
    </source>
</evidence>
<dbReference type="PROSITE" id="PS01332">
    <property type="entry name" value="HTH_RRF2_1"/>
    <property type="match status" value="1"/>
</dbReference>
<gene>
    <name evidence="4" type="ORF">ACFFGV_20335</name>
</gene>